<evidence type="ECO:0000313" key="3">
    <source>
        <dbReference type="EMBL" id="GAQ87243.1"/>
    </source>
</evidence>
<evidence type="ECO:0000313" key="4">
    <source>
        <dbReference type="Proteomes" id="UP000054558"/>
    </source>
</evidence>
<proteinExistence type="predicted"/>
<name>A0A1Y1I9L0_KLENI</name>
<evidence type="ECO:0000256" key="2">
    <source>
        <dbReference type="SAM" id="Phobius"/>
    </source>
</evidence>
<organism evidence="3 4">
    <name type="scientific">Klebsormidium nitens</name>
    <name type="common">Green alga</name>
    <name type="synonym">Ulothrix nitens</name>
    <dbReference type="NCBI Taxonomy" id="105231"/>
    <lineage>
        <taxon>Eukaryota</taxon>
        <taxon>Viridiplantae</taxon>
        <taxon>Streptophyta</taxon>
        <taxon>Klebsormidiophyceae</taxon>
        <taxon>Klebsormidiales</taxon>
        <taxon>Klebsormidiaceae</taxon>
        <taxon>Klebsormidium</taxon>
    </lineage>
</organism>
<keyword evidence="2" id="KW-0472">Membrane</keyword>
<dbReference type="EMBL" id="DF237289">
    <property type="protein sequence ID" value="GAQ87243.1"/>
    <property type="molecule type" value="Genomic_DNA"/>
</dbReference>
<dbReference type="Proteomes" id="UP000054558">
    <property type="component" value="Unassembled WGS sequence"/>
</dbReference>
<reference evidence="3 4" key="1">
    <citation type="journal article" date="2014" name="Nat. Commun.">
        <title>Klebsormidium flaccidum genome reveals primary factors for plant terrestrial adaptation.</title>
        <authorList>
            <person name="Hori K."/>
            <person name="Maruyama F."/>
            <person name="Fujisawa T."/>
            <person name="Togashi T."/>
            <person name="Yamamoto N."/>
            <person name="Seo M."/>
            <person name="Sato S."/>
            <person name="Yamada T."/>
            <person name="Mori H."/>
            <person name="Tajima N."/>
            <person name="Moriyama T."/>
            <person name="Ikeuchi M."/>
            <person name="Watanabe M."/>
            <person name="Wada H."/>
            <person name="Kobayashi K."/>
            <person name="Saito M."/>
            <person name="Masuda T."/>
            <person name="Sasaki-Sekimoto Y."/>
            <person name="Mashiguchi K."/>
            <person name="Awai K."/>
            <person name="Shimojima M."/>
            <person name="Masuda S."/>
            <person name="Iwai M."/>
            <person name="Nobusawa T."/>
            <person name="Narise T."/>
            <person name="Kondo S."/>
            <person name="Saito H."/>
            <person name="Sato R."/>
            <person name="Murakawa M."/>
            <person name="Ihara Y."/>
            <person name="Oshima-Yamada Y."/>
            <person name="Ohtaka K."/>
            <person name="Satoh M."/>
            <person name="Sonobe K."/>
            <person name="Ishii M."/>
            <person name="Ohtani R."/>
            <person name="Kanamori-Sato M."/>
            <person name="Honoki R."/>
            <person name="Miyazaki D."/>
            <person name="Mochizuki H."/>
            <person name="Umetsu J."/>
            <person name="Higashi K."/>
            <person name="Shibata D."/>
            <person name="Kamiya Y."/>
            <person name="Sato N."/>
            <person name="Nakamura Y."/>
            <person name="Tabata S."/>
            <person name="Ida S."/>
            <person name="Kurokawa K."/>
            <person name="Ohta H."/>
        </authorList>
    </citation>
    <scope>NUCLEOTIDE SEQUENCE [LARGE SCALE GENOMIC DNA]</scope>
    <source>
        <strain evidence="3 4">NIES-2285</strain>
    </source>
</reference>
<feature type="region of interest" description="Disordered" evidence="1">
    <location>
        <begin position="314"/>
        <end position="338"/>
    </location>
</feature>
<dbReference type="AlphaFoldDB" id="A0A1Y1I9L0"/>
<keyword evidence="2" id="KW-0812">Transmembrane</keyword>
<gene>
    <name evidence="3" type="ORF">KFL_003400160</name>
</gene>
<feature type="compositionally biased region" description="Basic and acidic residues" evidence="1">
    <location>
        <begin position="220"/>
        <end position="235"/>
    </location>
</feature>
<keyword evidence="4" id="KW-1185">Reference proteome</keyword>
<accession>A0A1Y1I9L0</accession>
<feature type="region of interest" description="Disordered" evidence="1">
    <location>
        <begin position="147"/>
        <end position="171"/>
    </location>
</feature>
<feature type="region of interest" description="Disordered" evidence="1">
    <location>
        <begin position="68"/>
        <end position="97"/>
    </location>
</feature>
<evidence type="ECO:0000256" key="1">
    <source>
        <dbReference type="SAM" id="MobiDB-lite"/>
    </source>
</evidence>
<keyword evidence="2" id="KW-1133">Transmembrane helix</keyword>
<feature type="region of interest" description="Disordered" evidence="1">
    <location>
        <begin position="201"/>
        <end position="272"/>
    </location>
</feature>
<protein>
    <submittedName>
        <fullName evidence="3">Uncharacterized protein</fullName>
    </submittedName>
</protein>
<feature type="transmembrane region" description="Helical" evidence="2">
    <location>
        <begin position="41"/>
        <end position="61"/>
    </location>
</feature>
<sequence length="360" mass="38198">MALCAATAQDGSSAAEADVAAQQVMAGGRWPLLAMLGQVFRMLALLMTLLAGCVIVIIEALSSLQSSSQEPVVEAASPETADEDTAPPAAVSEAAHSEAGPITWHTNAIASEVMWDLNPLAVDMDAATFFDLGYGDLTDLEMMTSFSECPPSPEARSSPRSSLTISIPERSESSEVINEQIIYLELPPRAPTPLVPLTPSQVNVRAVSSPRPLQDNPLTKGEEPRSDRVQDETPREIAPQRGSRKPSKRLAGGRSKRPAGRTPAGIAFTPAPDATTFLSMPAAGTRNRRRISAAAASPRPFRGQRLRLIPTGARAAPAVPSTKAFDAGSGRDSSTTRAARVLARQAAAAERHISLQQRRR</sequence>